<dbReference type="SUPFAM" id="SSF51206">
    <property type="entry name" value="cAMP-binding domain-like"/>
    <property type="match status" value="1"/>
</dbReference>
<feature type="compositionally biased region" description="Basic and acidic residues" evidence="9">
    <location>
        <begin position="621"/>
        <end position="640"/>
    </location>
</feature>
<feature type="transmembrane region" description="Helical" evidence="10">
    <location>
        <begin position="317"/>
        <end position="337"/>
    </location>
</feature>
<dbReference type="InterPro" id="IPR014710">
    <property type="entry name" value="RmlC-like_jellyroll"/>
</dbReference>
<dbReference type="Pfam" id="PF00027">
    <property type="entry name" value="cNMP_binding"/>
    <property type="match status" value="1"/>
</dbReference>
<keyword evidence="6" id="KW-0029">Amino-acid transport</keyword>
<dbReference type="InterPro" id="IPR013057">
    <property type="entry name" value="AA_transpt_TM"/>
</dbReference>
<evidence type="ECO:0000256" key="8">
    <source>
        <dbReference type="ARBA" id="ARBA00023136"/>
    </source>
</evidence>
<dbReference type="CDD" id="cd00038">
    <property type="entry name" value="CAP_ED"/>
    <property type="match status" value="1"/>
</dbReference>
<proteinExistence type="inferred from homology"/>
<comment type="subcellular location">
    <subcellularLocation>
        <location evidence="1">Vacuole membrane</location>
        <topology evidence="1">Multi-pass membrane protein</topology>
    </subcellularLocation>
</comment>
<keyword evidence="4" id="KW-0926">Vacuole</keyword>
<dbReference type="SMART" id="SM00100">
    <property type="entry name" value="cNMP"/>
    <property type="match status" value="1"/>
</dbReference>
<dbReference type="GO" id="GO:0061459">
    <property type="term" value="F:L-arginine transmembrane transporter activity"/>
    <property type="evidence" value="ECO:0007669"/>
    <property type="project" value="TreeGrafter"/>
</dbReference>
<feature type="transmembrane region" description="Helical" evidence="10">
    <location>
        <begin position="263"/>
        <end position="283"/>
    </location>
</feature>
<sequence>MNKALPLSRRHSDVQRTSNISLASDLESDLDDGSDEAHPVLGFDVLDATSNPDRFHAPTTLSSSVALINTIVGTQMLSMAYTFGKLGPGLGTLLLLFFAILTRSSLRLLVKSAQKVSYHDTRSAILTAQNTPSYATLSRAAFGKSYAAPIVDLIMAFACFGFAVSYLQMVAEGVPQILAEIVPSLTESGAWILSREIGLIAFLMLLVPLSFSRDVDDFKWFSGTAFICAVYLAAVVVWCAITGDGVPTETPAPPTMPPPERPWFIITDKTIGVLPIFVFLFTCHQNMFAVYNELRASETVKSDQPEDLNKIHRITDIAISVCFVIYLAVGWAGYLTFGNQADVMIINNYTPIAATTLARLSFVLLSAFSYPIQLHPCRSSLDSLLTHFRTTPTLHHAASSLAAYSSLESRRTIPSSSSLFSLRTKPESRTRNYLTIALLLSTHLCALCVPEPLLSQLLVFLGATCGSAVCYILPGMLFRSIAGDEEEEERSVDLRIKPVAARYNYSVQLPCLESFCHKLHDTHPCTLFAHTAPPPPGAKNLKVNIRRLVRATGDIWGHEATLGVPLVNGGLEEISDSEPDEWNHENFMETVRDCVRNDPGDGRWNRRPVKKKKVPQRQRRGGVELLERRPSATVEKKKETAVSAPPPPAQTVSVSVHAPQGHGPPMTAPTTEEIVQLLQQPQASRKPVDDRRLFIGLRRLQAFSKLSDFTVAQLMGVIHLNEIEANRTVFKQGDVATSWYIILRGRVDVLAVEQVQPNAGLRRSTIMAAASPVPLPPGAPAGTDPEFETRVVVTLGEGGHFGDLALSNNAKRNATIKTVEPCLLLRIEKEEYLRVVK</sequence>
<evidence type="ECO:0000256" key="2">
    <source>
        <dbReference type="ARBA" id="ARBA00008066"/>
    </source>
</evidence>
<dbReference type="Gene3D" id="2.60.120.10">
    <property type="entry name" value="Jelly Rolls"/>
    <property type="match status" value="1"/>
</dbReference>
<dbReference type="GO" id="GO:0015194">
    <property type="term" value="F:L-serine transmembrane transporter activity"/>
    <property type="evidence" value="ECO:0007669"/>
    <property type="project" value="TreeGrafter"/>
</dbReference>
<feature type="transmembrane region" description="Helical" evidence="10">
    <location>
        <begin position="223"/>
        <end position="243"/>
    </location>
</feature>
<feature type="domain" description="Cyclic nucleotide-binding" evidence="11">
    <location>
        <begin position="702"/>
        <end position="837"/>
    </location>
</feature>
<accession>A0A507ECU8</accession>
<dbReference type="AlphaFoldDB" id="A0A507ECU8"/>
<dbReference type="Proteomes" id="UP000318582">
    <property type="component" value="Unassembled WGS sequence"/>
</dbReference>
<dbReference type="GO" id="GO:0000329">
    <property type="term" value="C:fungal-type vacuole membrane"/>
    <property type="evidence" value="ECO:0007669"/>
    <property type="project" value="TreeGrafter"/>
</dbReference>
<evidence type="ECO:0000256" key="4">
    <source>
        <dbReference type="ARBA" id="ARBA00022554"/>
    </source>
</evidence>
<comment type="similarity">
    <text evidence="2">Belongs to the amino acid/polyamine transporter 2 family.</text>
</comment>
<evidence type="ECO:0000256" key="6">
    <source>
        <dbReference type="ARBA" id="ARBA00022970"/>
    </source>
</evidence>
<reference evidence="12 13" key="1">
    <citation type="journal article" date="2019" name="Sci. Rep.">
        <title>Comparative genomics of chytrid fungi reveal insights into the obligate biotrophic and pathogenic lifestyle of Synchytrium endobioticum.</title>
        <authorList>
            <person name="van de Vossenberg B.T.L.H."/>
            <person name="Warris S."/>
            <person name="Nguyen H.D.T."/>
            <person name="van Gent-Pelzer M.P.E."/>
            <person name="Joly D.L."/>
            <person name="van de Geest H.C."/>
            <person name="Bonants P.J.M."/>
            <person name="Smith D.S."/>
            <person name="Levesque C.A."/>
            <person name="van der Lee T.A.J."/>
        </authorList>
    </citation>
    <scope>NUCLEOTIDE SEQUENCE [LARGE SCALE GENOMIC DNA]</scope>
    <source>
        <strain evidence="12 13">CBS 809.83</strain>
    </source>
</reference>
<dbReference type="EMBL" id="QEAQ01000007">
    <property type="protein sequence ID" value="TPX61536.1"/>
    <property type="molecule type" value="Genomic_DNA"/>
</dbReference>
<dbReference type="Pfam" id="PF01490">
    <property type="entry name" value="Aa_trans"/>
    <property type="match status" value="1"/>
</dbReference>
<feature type="transmembrane region" description="Helical" evidence="10">
    <location>
        <begin position="90"/>
        <end position="110"/>
    </location>
</feature>
<keyword evidence="13" id="KW-1185">Reference proteome</keyword>
<evidence type="ECO:0000256" key="5">
    <source>
        <dbReference type="ARBA" id="ARBA00022692"/>
    </source>
</evidence>
<dbReference type="PROSITE" id="PS50042">
    <property type="entry name" value="CNMP_BINDING_3"/>
    <property type="match status" value="1"/>
</dbReference>
<dbReference type="STRING" id="109895.A0A507ECU8"/>
<dbReference type="GO" id="GO:0005290">
    <property type="term" value="F:L-histidine transmembrane transporter activity"/>
    <property type="evidence" value="ECO:0007669"/>
    <property type="project" value="TreeGrafter"/>
</dbReference>
<feature type="transmembrane region" description="Helical" evidence="10">
    <location>
        <begin position="146"/>
        <end position="169"/>
    </location>
</feature>
<keyword evidence="7 10" id="KW-1133">Transmembrane helix</keyword>
<name>A0A507ECU8_9FUNG</name>
<dbReference type="InterPro" id="IPR000595">
    <property type="entry name" value="cNMP-bd_dom"/>
</dbReference>
<keyword evidence="8 10" id="KW-0472">Membrane</keyword>
<dbReference type="InterPro" id="IPR018490">
    <property type="entry name" value="cNMP-bd_dom_sf"/>
</dbReference>
<gene>
    <name evidence="12" type="ORF">PhCBS80983_g01127</name>
</gene>
<organism evidence="12 13">
    <name type="scientific">Powellomyces hirtus</name>
    <dbReference type="NCBI Taxonomy" id="109895"/>
    <lineage>
        <taxon>Eukaryota</taxon>
        <taxon>Fungi</taxon>
        <taxon>Fungi incertae sedis</taxon>
        <taxon>Chytridiomycota</taxon>
        <taxon>Chytridiomycota incertae sedis</taxon>
        <taxon>Chytridiomycetes</taxon>
        <taxon>Spizellomycetales</taxon>
        <taxon>Powellomycetaceae</taxon>
        <taxon>Powellomyces</taxon>
    </lineage>
</organism>
<feature type="transmembrane region" description="Helical" evidence="10">
    <location>
        <begin position="189"/>
        <end position="211"/>
    </location>
</feature>
<feature type="compositionally biased region" description="Basic residues" evidence="9">
    <location>
        <begin position="605"/>
        <end position="620"/>
    </location>
</feature>
<dbReference type="PANTHER" id="PTHR22950">
    <property type="entry name" value="AMINO ACID TRANSPORTER"/>
    <property type="match status" value="1"/>
</dbReference>
<protein>
    <recommendedName>
        <fullName evidence="11">Cyclic nucleotide-binding domain-containing protein</fullName>
    </recommendedName>
</protein>
<dbReference type="GO" id="GO:0005302">
    <property type="term" value="F:L-tyrosine transmembrane transporter activity"/>
    <property type="evidence" value="ECO:0007669"/>
    <property type="project" value="TreeGrafter"/>
</dbReference>
<evidence type="ECO:0000313" key="13">
    <source>
        <dbReference type="Proteomes" id="UP000318582"/>
    </source>
</evidence>
<keyword evidence="3" id="KW-0813">Transport</keyword>
<evidence type="ECO:0000259" key="11">
    <source>
        <dbReference type="PROSITE" id="PS50042"/>
    </source>
</evidence>
<evidence type="ECO:0000256" key="10">
    <source>
        <dbReference type="SAM" id="Phobius"/>
    </source>
</evidence>
<evidence type="ECO:0000256" key="7">
    <source>
        <dbReference type="ARBA" id="ARBA00022989"/>
    </source>
</evidence>
<evidence type="ECO:0000313" key="12">
    <source>
        <dbReference type="EMBL" id="TPX61536.1"/>
    </source>
</evidence>
<dbReference type="PANTHER" id="PTHR22950:SF678">
    <property type="entry name" value="VACUOLAR AMINO ACID TRANSPORTER 5-RELATED"/>
    <property type="match status" value="1"/>
</dbReference>
<comment type="caution">
    <text evidence="12">The sequence shown here is derived from an EMBL/GenBank/DDBJ whole genome shotgun (WGS) entry which is preliminary data.</text>
</comment>
<feature type="region of interest" description="Disordered" evidence="9">
    <location>
        <begin position="597"/>
        <end position="664"/>
    </location>
</feature>
<keyword evidence="5 10" id="KW-0812">Transmembrane</keyword>
<dbReference type="GO" id="GO:0005313">
    <property type="term" value="F:L-glutamate transmembrane transporter activity"/>
    <property type="evidence" value="ECO:0007669"/>
    <property type="project" value="TreeGrafter"/>
</dbReference>
<dbReference type="GO" id="GO:0015189">
    <property type="term" value="F:L-lysine transmembrane transporter activity"/>
    <property type="evidence" value="ECO:0007669"/>
    <property type="project" value="TreeGrafter"/>
</dbReference>
<evidence type="ECO:0000256" key="9">
    <source>
        <dbReference type="SAM" id="MobiDB-lite"/>
    </source>
</evidence>
<evidence type="ECO:0000256" key="3">
    <source>
        <dbReference type="ARBA" id="ARBA00022448"/>
    </source>
</evidence>
<evidence type="ECO:0000256" key="1">
    <source>
        <dbReference type="ARBA" id="ARBA00004128"/>
    </source>
</evidence>